<dbReference type="EMBL" id="KJ566585">
    <property type="protein sequence ID" value="AHW98303.1"/>
    <property type="molecule type" value="Genomic_DNA"/>
</dbReference>
<reference evidence="1" key="1">
    <citation type="journal article" date="2014" name="J. Virol.">
        <title>Brown planthopper nudivirus DNA integrated in its host genome.</title>
        <authorList>
            <person name="Cheng R.L."/>
            <person name="Xi Y."/>
            <person name="Lou Y.H."/>
            <person name="Wang Z."/>
            <person name="Xu J.Y."/>
            <person name="Xu H.J."/>
            <person name="Zhang C.X."/>
        </authorList>
    </citation>
    <scope>NUCLEOTIDE SEQUENCE</scope>
    <source>
        <strain evidence="1">Hangzhou</strain>
    </source>
</reference>
<organism evidence="1">
    <name type="scientific">Nilaparvata lugens endogenous nudivirus</name>
    <dbReference type="NCBI Taxonomy" id="1487700"/>
    <lineage>
        <taxon>Viruses</taxon>
        <taxon>Viruses incertae sedis</taxon>
        <taxon>Naldaviricetes</taxon>
        <taxon>Lefavirales</taxon>
        <taxon>Nudiviridae</taxon>
    </lineage>
</organism>
<proteinExistence type="predicted"/>
<name>X5GYC2_9VIRU</name>
<evidence type="ECO:0000313" key="1">
    <source>
        <dbReference type="EMBL" id="AHW98303.1"/>
    </source>
</evidence>
<protein>
    <submittedName>
        <fullName evidence="1">GrBNV_gp28-like protein</fullName>
    </submittedName>
</protein>
<reference evidence="1" key="2">
    <citation type="submission" date="2014-03" db="EMBL/GenBank/DDBJ databases">
        <authorList>
            <person name="Cheng R."/>
            <person name="Zhang C.-X."/>
        </authorList>
    </citation>
    <scope>NUCLEOTIDE SEQUENCE</scope>
    <source>
        <strain evidence="1">Hangzhou</strain>
    </source>
</reference>
<accession>X5GYC2</accession>
<sequence>MKFMKPTKETTTKLNRNLREFKKDVMPLTFPNVGCNAKSGLRCRRFQFSSEAVVDEDLTTNNDKDIIYPASFDLVSLKKLSSELDQSCKWVLAPSKTGHALKTLSEDLTTINRDTHSFTNYYVKNSMDSDLTCYPLVYGAVAKKYSDVAKHFMNIMQEQYEVRVKSGKTCSGTPLQHEKYNYAHFADGELEILVHSYWQLETTDLLQWRSDVPRQKLKAQFTAMWLELRLVLESETRKIQQSPEAPLPKSLVDLKKAVDSIRKFAKFDSKLVTAASLLIVKVYFSTILCVSNPEARKRWCMFMKNCKLHHYLCEHTQYAIMQMYKAAAPILKSKFDQMKAIENETRFVVPILSIANIFEIFSNVLSPKHRKGVRELQAVCNNLLYTVARSIGFHMLYHGIVDGTNVIITERHLSGFIGNRMPYKKSPPPLMPHLTATKVNIIENIIDTTIKTNELIVDRTKKVKCDKDAKVLLGSYMRYVLFAATVGPLSHFASSGLDDGSNSSKSWAKILTSAVDSYLETYFCDIRRIDEIPIVADIL</sequence>